<dbReference type="AlphaFoldDB" id="B1M163"/>
<dbReference type="InterPro" id="IPR009056">
    <property type="entry name" value="Cyt_c-like_dom"/>
</dbReference>
<keyword evidence="3 4" id="KW-0408">Iron</keyword>
<dbReference type="PROSITE" id="PS51007">
    <property type="entry name" value="CYTC"/>
    <property type="match status" value="1"/>
</dbReference>
<evidence type="ECO:0000259" key="6">
    <source>
        <dbReference type="PROSITE" id="PS51007"/>
    </source>
</evidence>
<dbReference type="PATRIC" id="fig|426355.14.peg.2693"/>
<evidence type="ECO:0000256" key="4">
    <source>
        <dbReference type="PROSITE-ProRule" id="PRU00433"/>
    </source>
</evidence>
<gene>
    <name evidence="7" type="ordered locus">Mrad2831_2628</name>
</gene>
<keyword evidence="5" id="KW-0732">Signal</keyword>
<evidence type="ECO:0000256" key="5">
    <source>
        <dbReference type="SAM" id="SignalP"/>
    </source>
</evidence>
<dbReference type="Gene3D" id="1.10.760.10">
    <property type="entry name" value="Cytochrome c-like domain"/>
    <property type="match status" value="1"/>
</dbReference>
<dbReference type="GO" id="GO:0020037">
    <property type="term" value="F:heme binding"/>
    <property type="evidence" value="ECO:0007669"/>
    <property type="project" value="InterPro"/>
</dbReference>
<dbReference type="GeneID" id="6138670"/>
<dbReference type="InterPro" id="IPR036909">
    <property type="entry name" value="Cyt_c-like_dom_sf"/>
</dbReference>
<evidence type="ECO:0000313" key="8">
    <source>
        <dbReference type="Proteomes" id="UP000006589"/>
    </source>
</evidence>
<proteinExistence type="predicted"/>
<keyword evidence="1 4" id="KW-0349">Heme</keyword>
<dbReference type="RefSeq" id="WP_012319584.1">
    <property type="nucleotide sequence ID" value="NC_010505.1"/>
</dbReference>
<dbReference type="GO" id="GO:0009055">
    <property type="term" value="F:electron transfer activity"/>
    <property type="evidence" value="ECO:0007669"/>
    <property type="project" value="InterPro"/>
</dbReference>
<dbReference type="EMBL" id="CP001001">
    <property type="protein sequence ID" value="ACB24613.1"/>
    <property type="molecule type" value="Genomic_DNA"/>
</dbReference>
<sequence length="124" mass="13060">MTFPPPAARAAVLAAILPACTGASAAGAEEDHRVRGWTIATHLCSECHVIGRASQPGVFAGPAFLRVANMPSTTGPALSVFLQSHHQRMPSLRLDRDEMDAVIDYILSLKARTAATPPGITSED</sequence>
<evidence type="ECO:0000313" key="7">
    <source>
        <dbReference type="EMBL" id="ACB24613.1"/>
    </source>
</evidence>
<feature type="signal peptide" evidence="5">
    <location>
        <begin position="1"/>
        <end position="25"/>
    </location>
</feature>
<dbReference type="eggNOG" id="COG2010">
    <property type="taxonomic scope" value="Bacteria"/>
</dbReference>
<name>B1M163_METRJ</name>
<feature type="domain" description="Cytochrome c" evidence="6">
    <location>
        <begin position="31"/>
        <end position="110"/>
    </location>
</feature>
<dbReference type="SUPFAM" id="SSF46626">
    <property type="entry name" value="Cytochrome c"/>
    <property type="match status" value="1"/>
</dbReference>
<dbReference type="GO" id="GO:0046872">
    <property type="term" value="F:metal ion binding"/>
    <property type="evidence" value="ECO:0007669"/>
    <property type="project" value="UniProtKB-KW"/>
</dbReference>
<protein>
    <submittedName>
        <fullName evidence="7">Putative cytochrome c552</fullName>
    </submittedName>
</protein>
<dbReference type="STRING" id="426355.Mrad2831_2628"/>
<accession>B1M163</accession>
<evidence type="ECO:0000256" key="3">
    <source>
        <dbReference type="ARBA" id="ARBA00023004"/>
    </source>
</evidence>
<keyword evidence="2 4" id="KW-0479">Metal-binding</keyword>
<feature type="chain" id="PRO_5002765625" evidence="5">
    <location>
        <begin position="26"/>
        <end position="124"/>
    </location>
</feature>
<dbReference type="HOGENOM" id="CLU_133116_1_0_5"/>
<organism evidence="7 8">
    <name type="scientific">Methylobacterium radiotolerans (strain ATCC 27329 / DSM 1819 / JCM 2831 / NBRC 15690 / NCIMB 10815 / 0-1)</name>
    <dbReference type="NCBI Taxonomy" id="426355"/>
    <lineage>
        <taxon>Bacteria</taxon>
        <taxon>Pseudomonadati</taxon>
        <taxon>Pseudomonadota</taxon>
        <taxon>Alphaproteobacteria</taxon>
        <taxon>Hyphomicrobiales</taxon>
        <taxon>Methylobacteriaceae</taxon>
        <taxon>Methylobacterium</taxon>
    </lineage>
</organism>
<evidence type="ECO:0000256" key="1">
    <source>
        <dbReference type="ARBA" id="ARBA00022617"/>
    </source>
</evidence>
<dbReference type="KEGG" id="mrd:Mrad2831_2628"/>
<dbReference type="Proteomes" id="UP000006589">
    <property type="component" value="Chromosome"/>
</dbReference>
<reference evidence="7 8" key="1">
    <citation type="submission" date="2008-03" db="EMBL/GenBank/DDBJ databases">
        <title>Complete sequence of chromosome of Methylobacterium radiotolerans JCM 2831.</title>
        <authorList>
            <consortium name="US DOE Joint Genome Institute"/>
            <person name="Copeland A."/>
            <person name="Lucas S."/>
            <person name="Lapidus A."/>
            <person name="Glavina del Rio T."/>
            <person name="Dalin E."/>
            <person name="Tice H."/>
            <person name="Bruce D."/>
            <person name="Goodwin L."/>
            <person name="Pitluck S."/>
            <person name="Kiss H."/>
            <person name="Brettin T."/>
            <person name="Detter J.C."/>
            <person name="Han C."/>
            <person name="Kuske C.R."/>
            <person name="Schmutz J."/>
            <person name="Larimer F."/>
            <person name="Land M."/>
            <person name="Hauser L."/>
            <person name="Kyrpides N."/>
            <person name="Mikhailova N."/>
            <person name="Marx C.J."/>
            <person name="Richardson P."/>
        </authorList>
    </citation>
    <scope>NUCLEOTIDE SEQUENCE [LARGE SCALE GENOMIC DNA]</scope>
    <source>
        <strain evidence="8">ATCC 27329 / DSM 1819 / JCM 2831 / NBRC 15690 / NCIMB 10815 / 0-1</strain>
    </source>
</reference>
<dbReference type="OrthoDB" id="7873796at2"/>
<evidence type="ECO:0000256" key="2">
    <source>
        <dbReference type="ARBA" id="ARBA00022723"/>
    </source>
</evidence>